<protein>
    <submittedName>
        <fullName evidence="5">Helix-turn-helix domain-containing protein</fullName>
    </submittedName>
</protein>
<dbReference type="AlphaFoldDB" id="A0A506U902"/>
<dbReference type="SUPFAM" id="SSF55781">
    <property type="entry name" value="GAF domain-like"/>
    <property type="match status" value="1"/>
</dbReference>
<dbReference type="GO" id="GO:0003677">
    <property type="term" value="F:DNA binding"/>
    <property type="evidence" value="ECO:0007669"/>
    <property type="project" value="InterPro"/>
</dbReference>
<dbReference type="InterPro" id="IPR005471">
    <property type="entry name" value="Tscrpt_reg_IclR_N"/>
</dbReference>
<evidence type="ECO:0000256" key="2">
    <source>
        <dbReference type="ARBA" id="ARBA00023163"/>
    </source>
</evidence>
<proteinExistence type="predicted"/>
<evidence type="ECO:0000256" key="1">
    <source>
        <dbReference type="ARBA" id="ARBA00023015"/>
    </source>
</evidence>
<dbReference type="InterPro" id="IPR036390">
    <property type="entry name" value="WH_DNA-bd_sf"/>
</dbReference>
<evidence type="ECO:0000313" key="6">
    <source>
        <dbReference type="Proteomes" id="UP000320314"/>
    </source>
</evidence>
<dbReference type="Proteomes" id="UP000320314">
    <property type="component" value="Unassembled WGS sequence"/>
</dbReference>
<organism evidence="5 6">
    <name type="scientific">Pararhizobium mangrovi</name>
    <dbReference type="NCBI Taxonomy" id="2590452"/>
    <lineage>
        <taxon>Bacteria</taxon>
        <taxon>Pseudomonadati</taxon>
        <taxon>Pseudomonadota</taxon>
        <taxon>Alphaproteobacteria</taxon>
        <taxon>Hyphomicrobiales</taxon>
        <taxon>Rhizobiaceae</taxon>
        <taxon>Rhizobium/Agrobacterium group</taxon>
        <taxon>Pararhizobium</taxon>
    </lineage>
</organism>
<gene>
    <name evidence="5" type="ORF">FJU11_05010</name>
</gene>
<dbReference type="Gene3D" id="1.10.10.10">
    <property type="entry name" value="Winged helix-like DNA-binding domain superfamily/Winged helix DNA-binding domain"/>
    <property type="match status" value="1"/>
</dbReference>
<keyword evidence="6" id="KW-1185">Reference proteome</keyword>
<dbReference type="Pfam" id="PF09339">
    <property type="entry name" value="HTH_IclR"/>
    <property type="match status" value="1"/>
</dbReference>
<evidence type="ECO:0000256" key="3">
    <source>
        <dbReference type="SAM" id="MobiDB-lite"/>
    </source>
</evidence>
<name>A0A506U902_9HYPH</name>
<dbReference type="OrthoDB" id="9789368at2"/>
<sequence length="243" mass="26449">MGTMSISTGKKPSAGDRHAPPSGVLERGLFLMSLFSMERPRLQLRDLAQLSGLDKATTLRALRTLAKWGYLERTPEGAYSPGPVNLRLASIFKATSNFIARLEAPISAISGRANQTASFFVRSRDDRVCLVRDHAFQDFRYFIEVGGTVKLSEGGAAAQLLLAYTEPEDDDARAAIRQAGHYISRGERNRHFASIAVPLFESDRSFLGAVTITGMAVDLDDEMLLGFKAMIGEEVAAASFTTA</sequence>
<dbReference type="PANTHER" id="PTHR30136:SF39">
    <property type="entry name" value="TRANSCRIPTIONAL REGULATORY PROTEIN"/>
    <property type="match status" value="1"/>
</dbReference>
<dbReference type="PROSITE" id="PS51077">
    <property type="entry name" value="HTH_ICLR"/>
    <property type="match status" value="1"/>
</dbReference>
<evidence type="ECO:0000313" key="5">
    <source>
        <dbReference type="EMBL" id="TPW30370.1"/>
    </source>
</evidence>
<dbReference type="PANTHER" id="PTHR30136">
    <property type="entry name" value="HELIX-TURN-HELIX TRANSCRIPTIONAL REGULATOR, ICLR FAMILY"/>
    <property type="match status" value="1"/>
</dbReference>
<feature type="region of interest" description="Disordered" evidence="3">
    <location>
        <begin position="1"/>
        <end position="21"/>
    </location>
</feature>
<accession>A0A506U902</accession>
<evidence type="ECO:0000259" key="4">
    <source>
        <dbReference type="PROSITE" id="PS51077"/>
    </source>
</evidence>
<dbReference type="EMBL" id="VHLH01000006">
    <property type="protein sequence ID" value="TPW30370.1"/>
    <property type="molecule type" value="Genomic_DNA"/>
</dbReference>
<dbReference type="SMART" id="SM00346">
    <property type="entry name" value="HTH_ICLR"/>
    <property type="match status" value="1"/>
</dbReference>
<dbReference type="SUPFAM" id="SSF46785">
    <property type="entry name" value="Winged helix' DNA-binding domain"/>
    <property type="match status" value="1"/>
</dbReference>
<dbReference type="InterPro" id="IPR050707">
    <property type="entry name" value="HTH_MetabolicPath_Reg"/>
</dbReference>
<dbReference type="Gene3D" id="3.30.450.40">
    <property type="match status" value="1"/>
</dbReference>
<reference evidence="5 6" key="1">
    <citation type="submission" date="2019-06" db="EMBL/GenBank/DDBJ databases">
        <authorList>
            <person name="Li M."/>
        </authorList>
    </citation>
    <scope>NUCLEOTIDE SEQUENCE [LARGE SCALE GENOMIC DNA]</scope>
    <source>
        <strain evidence="5 6">BGMRC6574</strain>
    </source>
</reference>
<feature type="domain" description="HTH iclR-type" evidence="4">
    <location>
        <begin position="22"/>
        <end position="83"/>
    </location>
</feature>
<dbReference type="InterPro" id="IPR036388">
    <property type="entry name" value="WH-like_DNA-bd_sf"/>
</dbReference>
<dbReference type="GO" id="GO:0003700">
    <property type="term" value="F:DNA-binding transcription factor activity"/>
    <property type="evidence" value="ECO:0007669"/>
    <property type="project" value="TreeGrafter"/>
</dbReference>
<dbReference type="InterPro" id="IPR029016">
    <property type="entry name" value="GAF-like_dom_sf"/>
</dbReference>
<dbReference type="GO" id="GO:0045892">
    <property type="term" value="P:negative regulation of DNA-templated transcription"/>
    <property type="evidence" value="ECO:0007669"/>
    <property type="project" value="TreeGrafter"/>
</dbReference>
<comment type="caution">
    <text evidence="5">The sequence shown here is derived from an EMBL/GenBank/DDBJ whole genome shotgun (WGS) entry which is preliminary data.</text>
</comment>
<feature type="compositionally biased region" description="Polar residues" evidence="3">
    <location>
        <begin position="1"/>
        <end position="10"/>
    </location>
</feature>
<keyword evidence="1" id="KW-0805">Transcription regulation</keyword>
<keyword evidence="2" id="KW-0804">Transcription</keyword>